<proteinExistence type="predicted"/>
<comment type="caution">
    <text evidence="1">The sequence shown here is derived from an EMBL/GenBank/DDBJ whole genome shotgun (WGS) entry which is preliminary data.</text>
</comment>
<dbReference type="AlphaFoldDB" id="A0A0B0N8T3"/>
<dbReference type="Proteomes" id="UP000032142">
    <property type="component" value="Unassembled WGS sequence"/>
</dbReference>
<evidence type="ECO:0000313" key="1">
    <source>
        <dbReference type="EMBL" id="KHG07511.1"/>
    </source>
</evidence>
<protein>
    <submittedName>
        <fullName evidence="1">Uncharacterized protein</fullName>
    </submittedName>
</protein>
<reference evidence="2" key="1">
    <citation type="submission" date="2014-09" db="EMBL/GenBank/DDBJ databases">
        <authorList>
            <person name="Mudge J."/>
            <person name="Ramaraj T."/>
            <person name="Lindquist I.E."/>
            <person name="Bharti A.K."/>
            <person name="Sundararajan A."/>
            <person name="Cameron C.T."/>
            <person name="Woodward J.E."/>
            <person name="May G.D."/>
            <person name="Brubaker C."/>
            <person name="Broadhvest J."/>
            <person name="Wilkins T.A."/>
        </authorList>
    </citation>
    <scope>NUCLEOTIDE SEQUENCE</scope>
    <source>
        <strain evidence="2">cv. AKA8401</strain>
    </source>
</reference>
<evidence type="ECO:0000313" key="2">
    <source>
        <dbReference type="Proteomes" id="UP000032142"/>
    </source>
</evidence>
<gene>
    <name evidence="1" type="ORF">F383_34614</name>
</gene>
<accession>A0A0B0N8T3</accession>
<organism evidence="1 2">
    <name type="scientific">Gossypium arboreum</name>
    <name type="common">Tree cotton</name>
    <name type="synonym">Gossypium nanking</name>
    <dbReference type="NCBI Taxonomy" id="29729"/>
    <lineage>
        <taxon>Eukaryota</taxon>
        <taxon>Viridiplantae</taxon>
        <taxon>Streptophyta</taxon>
        <taxon>Embryophyta</taxon>
        <taxon>Tracheophyta</taxon>
        <taxon>Spermatophyta</taxon>
        <taxon>Magnoliopsida</taxon>
        <taxon>eudicotyledons</taxon>
        <taxon>Gunneridae</taxon>
        <taxon>Pentapetalae</taxon>
        <taxon>rosids</taxon>
        <taxon>malvids</taxon>
        <taxon>Malvales</taxon>
        <taxon>Malvaceae</taxon>
        <taxon>Malvoideae</taxon>
        <taxon>Gossypium</taxon>
    </lineage>
</organism>
<sequence length="64" mass="7323">MPYFHTAYDTNVFGSHACGWPCDPNQYVCPCLKPCEAHGLFPRACDPYIDEKFISFQNLYTLSV</sequence>
<dbReference type="EMBL" id="JRRC01476010">
    <property type="protein sequence ID" value="KHG07511.1"/>
    <property type="molecule type" value="Genomic_DNA"/>
</dbReference>
<name>A0A0B0N8T3_GOSAR</name>
<keyword evidence="2" id="KW-1185">Reference proteome</keyword>